<dbReference type="InterPro" id="IPR002692">
    <property type="entry name" value="S45"/>
</dbReference>
<dbReference type="EMBL" id="UINC01203267">
    <property type="protein sequence ID" value="SVE23439.1"/>
    <property type="molecule type" value="Genomic_DNA"/>
</dbReference>
<dbReference type="InterPro" id="IPR029055">
    <property type="entry name" value="Ntn_hydrolases_N"/>
</dbReference>
<dbReference type="GO" id="GO:0016811">
    <property type="term" value="F:hydrolase activity, acting on carbon-nitrogen (but not peptide) bonds, in linear amides"/>
    <property type="evidence" value="ECO:0007669"/>
    <property type="project" value="InterPro"/>
</dbReference>
<proteinExistence type="inferred from homology"/>
<organism evidence="2">
    <name type="scientific">marine metagenome</name>
    <dbReference type="NCBI Taxonomy" id="408172"/>
    <lineage>
        <taxon>unclassified sequences</taxon>
        <taxon>metagenomes</taxon>
        <taxon>ecological metagenomes</taxon>
    </lineage>
</organism>
<gene>
    <name evidence="2" type="ORF">METZ01_LOCUS476293</name>
</gene>
<name>A0A383BU93_9ZZZZ</name>
<evidence type="ECO:0008006" key="3">
    <source>
        <dbReference type="Google" id="ProtNLM"/>
    </source>
</evidence>
<dbReference type="InterPro" id="IPR023343">
    <property type="entry name" value="Penicillin_amidase_dom1"/>
</dbReference>
<dbReference type="PANTHER" id="PTHR34218">
    <property type="entry name" value="PEPTIDASE S45 PENICILLIN AMIDASE"/>
    <property type="match status" value="1"/>
</dbReference>
<comment type="similarity">
    <text evidence="1">Belongs to the peptidase S45 family.</text>
</comment>
<dbReference type="PANTHER" id="PTHR34218:SF4">
    <property type="entry name" value="ACYL-HOMOSERINE LACTONE ACYLASE QUIP"/>
    <property type="match status" value="1"/>
</dbReference>
<reference evidence="2" key="1">
    <citation type="submission" date="2018-05" db="EMBL/GenBank/DDBJ databases">
        <authorList>
            <person name="Lanie J.A."/>
            <person name="Ng W.-L."/>
            <person name="Kazmierczak K.M."/>
            <person name="Andrzejewski T.M."/>
            <person name="Davidsen T.M."/>
            <person name="Wayne K.J."/>
            <person name="Tettelin H."/>
            <person name="Glass J.I."/>
            <person name="Rusch D."/>
            <person name="Podicherti R."/>
            <person name="Tsui H.-C.T."/>
            <person name="Winkler M.E."/>
        </authorList>
    </citation>
    <scope>NUCLEOTIDE SEQUENCE</scope>
</reference>
<evidence type="ECO:0000313" key="2">
    <source>
        <dbReference type="EMBL" id="SVE23439.1"/>
    </source>
</evidence>
<dbReference type="Pfam" id="PF01804">
    <property type="entry name" value="Penicil_amidase"/>
    <property type="match status" value="1"/>
</dbReference>
<dbReference type="GO" id="GO:0017000">
    <property type="term" value="P:antibiotic biosynthetic process"/>
    <property type="evidence" value="ECO:0007669"/>
    <property type="project" value="InterPro"/>
</dbReference>
<accession>A0A383BU93</accession>
<dbReference type="PROSITE" id="PS51257">
    <property type="entry name" value="PROKAR_LIPOPROTEIN"/>
    <property type="match status" value="1"/>
</dbReference>
<dbReference type="SUPFAM" id="SSF56235">
    <property type="entry name" value="N-terminal nucleophile aminohydrolases (Ntn hydrolases)"/>
    <property type="match status" value="1"/>
</dbReference>
<evidence type="ECO:0000256" key="1">
    <source>
        <dbReference type="ARBA" id="ARBA00006586"/>
    </source>
</evidence>
<sequence length="158" mass="18019">MRLYQLYSPSIAIALSALLIIGCGGSEPGDLKSLARASLAQIDGELTGTGLKETVEVVRDQYGIPHIYAQNVDDLFFAQGYVMAQDRLWQLEMWRRWREGRLAEIFGPEAFDYDARTRLMMYRGPFDDTEWTSYHPHGERIFNAYANGINAFIDQNSD</sequence>
<dbReference type="Gene3D" id="1.10.439.10">
    <property type="entry name" value="Penicillin Amidohydrolase, domain 1"/>
    <property type="match status" value="1"/>
</dbReference>
<feature type="non-terminal residue" evidence="2">
    <location>
        <position position="158"/>
    </location>
</feature>
<dbReference type="AlphaFoldDB" id="A0A383BU93"/>
<protein>
    <recommendedName>
        <fullName evidence="3">Penicillin amidase</fullName>
    </recommendedName>
</protein>